<dbReference type="AlphaFoldDB" id="A0A9D9IJR8"/>
<dbReference type="Pfam" id="PF07949">
    <property type="entry name" value="YbbR"/>
    <property type="match status" value="1"/>
</dbReference>
<name>A0A9D9IJR8_9BACT</name>
<comment type="caution">
    <text evidence="1">The sequence shown here is derived from an EMBL/GenBank/DDBJ whole genome shotgun (WGS) entry which is preliminary data.</text>
</comment>
<organism evidence="1 2">
    <name type="scientific">Candidatus Merdivivens pullicola</name>
    <dbReference type="NCBI Taxonomy" id="2840872"/>
    <lineage>
        <taxon>Bacteria</taxon>
        <taxon>Pseudomonadati</taxon>
        <taxon>Bacteroidota</taxon>
        <taxon>Bacteroidia</taxon>
        <taxon>Bacteroidales</taxon>
        <taxon>Muribaculaceae</taxon>
        <taxon>Muribaculaceae incertae sedis</taxon>
        <taxon>Candidatus Merdivivens</taxon>
    </lineage>
</organism>
<accession>A0A9D9IJR8</accession>
<proteinExistence type="predicted"/>
<dbReference type="InterPro" id="IPR012505">
    <property type="entry name" value="YbbR"/>
</dbReference>
<sequence>MFRNLIRRFKNRERRDWHVLLLSLLLAFFVWLIYTLSGEYSAFLEYELVARSEIPGHSDKSSTSATMIIRGKANGFYIIRRRIYKSVPMEIQVSPELWKKSETDDELYYLTEDALRELMPSIGLQNIELEYFVTSRLEFRFMEEEYKKVPVIPNVMATFRPQYMQTGDVRVEPDSVLVYGAAADLSRVNYVNTEAVYADNLNADEDGVTSLISPNGLRLSEKLVHYSISVSRYVEMKTQVQLSVANLPAGERALLLPSRVTVIYRVPFPYQNPDDLGFSAGIDYNDVSRMSGMEMPVRLFSAPEGVLSYRFEPATVDFIEHE</sequence>
<gene>
    <name evidence="1" type="ORF">IAB81_04435</name>
</gene>
<reference evidence="1" key="1">
    <citation type="submission" date="2020-10" db="EMBL/GenBank/DDBJ databases">
        <authorList>
            <person name="Gilroy R."/>
        </authorList>
    </citation>
    <scope>NUCLEOTIDE SEQUENCE</scope>
    <source>
        <strain evidence="1">B1-8020</strain>
    </source>
</reference>
<evidence type="ECO:0000313" key="1">
    <source>
        <dbReference type="EMBL" id="MBO8472856.1"/>
    </source>
</evidence>
<dbReference type="EMBL" id="JADIMA010000040">
    <property type="protein sequence ID" value="MBO8472856.1"/>
    <property type="molecule type" value="Genomic_DNA"/>
</dbReference>
<dbReference type="Proteomes" id="UP000823604">
    <property type="component" value="Unassembled WGS sequence"/>
</dbReference>
<protein>
    <submittedName>
        <fullName evidence="1">YbbR-like domain-containing protein</fullName>
    </submittedName>
</protein>
<reference evidence="1" key="2">
    <citation type="journal article" date="2021" name="PeerJ">
        <title>Extensive microbial diversity within the chicken gut microbiome revealed by metagenomics and culture.</title>
        <authorList>
            <person name="Gilroy R."/>
            <person name="Ravi A."/>
            <person name="Getino M."/>
            <person name="Pursley I."/>
            <person name="Horton D.L."/>
            <person name="Alikhan N.F."/>
            <person name="Baker D."/>
            <person name="Gharbi K."/>
            <person name="Hall N."/>
            <person name="Watson M."/>
            <person name="Adriaenssens E.M."/>
            <person name="Foster-Nyarko E."/>
            <person name="Jarju S."/>
            <person name="Secka A."/>
            <person name="Antonio M."/>
            <person name="Oren A."/>
            <person name="Chaudhuri R.R."/>
            <person name="La Ragione R."/>
            <person name="Hildebrand F."/>
            <person name="Pallen M.J."/>
        </authorList>
    </citation>
    <scope>NUCLEOTIDE SEQUENCE</scope>
    <source>
        <strain evidence="1">B1-8020</strain>
    </source>
</reference>
<dbReference type="Gene3D" id="2.170.120.40">
    <property type="entry name" value="YbbR-like domain"/>
    <property type="match status" value="1"/>
</dbReference>
<evidence type="ECO:0000313" key="2">
    <source>
        <dbReference type="Proteomes" id="UP000823604"/>
    </source>
</evidence>